<evidence type="ECO:0008006" key="3">
    <source>
        <dbReference type="Google" id="ProtNLM"/>
    </source>
</evidence>
<dbReference type="Proteomes" id="UP000279760">
    <property type="component" value="Chromosome 1"/>
</dbReference>
<gene>
    <name evidence="1" type="ORF">ECB94_16470</name>
</gene>
<sequence length="134" mass="15572">MRQKEEQLSQLIQAVDRKKVHQIRCGDHRFIDITIVQTEGRFFVRQYKFNERSWYDAFINNPSLDGEPNGAMRVGDLEVLVNGKVPNDLSMVTSRVNSAYRKLLGLLYPIMRLTFDTKKHEAATLELIPVFESE</sequence>
<accession>A0A3G4VFG2</accession>
<protein>
    <recommendedName>
        <fullName evidence="3">DUF2255 family protein</fullName>
    </recommendedName>
</protein>
<evidence type="ECO:0000313" key="1">
    <source>
        <dbReference type="EMBL" id="AYV22748.1"/>
    </source>
</evidence>
<name>A0A3G4VFG2_9VIBR</name>
<evidence type="ECO:0000313" key="2">
    <source>
        <dbReference type="Proteomes" id="UP000279760"/>
    </source>
</evidence>
<dbReference type="RefSeq" id="WP_124941040.1">
    <property type="nucleotide sequence ID" value="NZ_CP033577.1"/>
</dbReference>
<dbReference type="AlphaFoldDB" id="A0A3G4VFG2"/>
<proteinExistence type="predicted"/>
<dbReference type="EMBL" id="CP033577">
    <property type="protein sequence ID" value="AYV22748.1"/>
    <property type="molecule type" value="Genomic_DNA"/>
</dbReference>
<organism evidence="1 2">
    <name type="scientific">Vibrio mediterranei</name>
    <dbReference type="NCBI Taxonomy" id="689"/>
    <lineage>
        <taxon>Bacteria</taxon>
        <taxon>Pseudomonadati</taxon>
        <taxon>Pseudomonadota</taxon>
        <taxon>Gammaproteobacteria</taxon>
        <taxon>Vibrionales</taxon>
        <taxon>Vibrionaceae</taxon>
        <taxon>Vibrio</taxon>
    </lineage>
</organism>
<reference evidence="1 2" key="1">
    <citation type="submission" date="2018-11" db="EMBL/GenBank/DDBJ databases">
        <title>Complete Genome Sequence of Vbrio mediterranei 117-T6: a Potential Pathogen Bacteria Isolated from the Conchocelis of Pyropia.</title>
        <authorList>
            <person name="Liu Q."/>
        </authorList>
    </citation>
    <scope>NUCLEOTIDE SEQUENCE [LARGE SCALE GENOMIC DNA]</scope>
    <source>
        <strain evidence="1 2">117-T6</strain>
    </source>
</reference>